<feature type="region of interest" description="Disordered" evidence="2">
    <location>
        <begin position="233"/>
        <end position="255"/>
    </location>
</feature>
<evidence type="ECO:0000259" key="4">
    <source>
        <dbReference type="Pfam" id="PF16420"/>
    </source>
</evidence>
<dbReference type="InterPro" id="IPR042523">
    <property type="entry name" value="Atg7_N_2"/>
</dbReference>
<dbReference type="InterPro" id="IPR032197">
    <property type="entry name" value="Atg7_N"/>
</dbReference>
<feature type="compositionally biased region" description="Low complexity" evidence="2">
    <location>
        <begin position="29"/>
        <end position="87"/>
    </location>
</feature>
<keyword evidence="1" id="KW-0175">Coiled coil</keyword>
<dbReference type="Pfam" id="PF00899">
    <property type="entry name" value="ThiF"/>
    <property type="match status" value="1"/>
</dbReference>
<feature type="compositionally biased region" description="Low complexity" evidence="2">
    <location>
        <begin position="233"/>
        <end position="244"/>
    </location>
</feature>
<dbReference type="Gene3D" id="3.40.140.100">
    <property type="entry name" value="Ubiquitin-like modifier-activating enzyme ATG7 C-terminal domain"/>
    <property type="match status" value="1"/>
</dbReference>
<dbReference type="VEuPathDB" id="ToxoDB:ETH_00021095"/>
<dbReference type="OMA" id="SMECNAV"/>
<evidence type="ECO:0000256" key="2">
    <source>
        <dbReference type="SAM" id="MobiDB-lite"/>
    </source>
</evidence>
<evidence type="ECO:0000256" key="1">
    <source>
        <dbReference type="SAM" id="Coils"/>
    </source>
</evidence>
<evidence type="ECO:0000313" key="5">
    <source>
        <dbReference type="EMBL" id="CDJ40289.1"/>
    </source>
</evidence>
<dbReference type="PANTHER" id="PTHR46007:SF8">
    <property type="entry name" value="C2H2-TYPE DOMAIN-CONTAINING PROTEIN"/>
    <property type="match status" value="1"/>
</dbReference>
<dbReference type="SUPFAM" id="SSF69572">
    <property type="entry name" value="Activating enzymes of the ubiquitin-like proteins"/>
    <property type="match status" value="1"/>
</dbReference>
<feature type="coiled-coil region" evidence="1">
    <location>
        <begin position="324"/>
        <end position="351"/>
    </location>
</feature>
<dbReference type="GO" id="GO:0008641">
    <property type="term" value="F:ubiquitin-like modifier activating enzyme activity"/>
    <property type="evidence" value="ECO:0007669"/>
    <property type="project" value="InterPro"/>
</dbReference>
<name>U6KV96_EIMTE</name>
<feature type="compositionally biased region" description="Low complexity" evidence="2">
    <location>
        <begin position="181"/>
        <end position="199"/>
    </location>
</feature>
<feature type="domain" description="Ubiquitin-like modifier-activating enzyme Atg7 N-terminal" evidence="4">
    <location>
        <begin position="459"/>
        <end position="685"/>
    </location>
</feature>
<keyword evidence="6" id="KW-1185">Reference proteome</keyword>
<dbReference type="GO" id="GO:0003713">
    <property type="term" value="F:transcription coactivator activity"/>
    <property type="evidence" value="ECO:0007669"/>
    <property type="project" value="TreeGrafter"/>
</dbReference>
<reference evidence="5" key="1">
    <citation type="submission" date="2013-10" db="EMBL/GenBank/DDBJ databases">
        <title>Genomic analysis of the causative agents of coccidiosis in chickens.</title>
        <authorList>
            <person name="Reid A.J."/>
            <person name="Blake D."/>
            <person name="Billington K."/>
            <person name="Browne H."/>
            <person name="Dunn M."/>
            <person name="Hung S."/>
            <person name="Kawahara F."/>
            <person name="Miranda-Saavedra D."/>
            <person name="Mourier T."/>
            <person name="Nagra H."/>
            <person name="Otto T.D."/>
            <person name="Rawlings N."/>
            <person name="Sanchez A."/>
            <person name="Sanders M."/>
            <person name="Subramaniam C."/>
            <person name="Tay Y."/>
            <person name="Dear P."/>
            <person name="Doerig C."/>
            <person name="Gruber A."/>
            <person name="Parkinson J."/>
            <person name="Shirley M."/>
            <person name="Wan K.L."/>
            <person name="Berriman M."/>
            <person name="Tomley F."/>
            <person name="Pain A."/>
        </authorList>
    </citation>
    <scope>NUCLEOTIDE SEQUENCE [LARGE SCALE GENOMIC DNA]</scope>
    <source>
        <strain evidence="5">Houghton</strain>
    </source>
</reference>
<feature type="domain" description="Ubiquitin-like modifier-activating enzyme Atg7 N-terminal" evidence="4">
    <location>
        <begin position="92"/>
        <end position="177"/>
    </location>
</feature>
<dbReference type="GO" id="GO:0016592">
    <property type="term" value="C:mediator complex"/>
    <property type="evidence" value="ECO:0007669"/>
    <property type="project" value="TreeGrafter"/>
</dbReference>
<dbReference type="Pfam" id="PF16420">
    <property type="entry name" value="ATG7_N"/>
    <property type="match status" value="2"/>
</dbReference>
<dbReference type="VEuPathDB" id="ToxoDB:ETH2_0304900"/>
<evidence type="ECO:0000313" key="6">
    <source>
        <dbReference type="Proteomes" id="UP000030747"/>
    </source>
</evidence>
<feature type="domain" description="THIF-type NAD/FAD binding fold" evidence="3">
    <location>
        <begin position="915"/>
        <end position="1090"/>
    </location>
</feature>
<proteinExistence type="predicted"/>
<dbReference type="InterPro" id="IPR000594">
    <property type="entry name" value="ThiF_NAD_FAD-bd"/>
</dbReference>
<protein>
    <submittedName>
        <fullName evidence="5">ThiF family domain-containing protein, putative</fullName>
    </submittedName>
</protein>
<dbReference type="EMBL" id="HG675067">
    <property type="protein sequence ID" value="CDJ40289.1"/>
    <property type="molecule type" value="Genomic_DNA"/>
</dbReference>
<dbReference type="Proteomes" id="UP000030747">
    <property type="component" value="Unassembled WGS sequence"/>
</dbReference>
<dbReference type="RefSeq" id="XP_013231042.1">
    <property type="nucleotide sequence ID" value="XM_013375588.1"/>
</dbReference>
<dbReference type="InterPro" id="IPR042522">
    <property type="entry name" value="Atg7_N_1"/>
</dbReference>
<dbReference type="PANTHER" id="PTHR46007">
    <property type="entry name" value="MEDIATOR OF RNA POLYMERASE II TRANSCRIPTION SUBUNIT 12"/>
    <property type="match status" value="1"/>
</dbReference>
<dbReference type="GO" id="GO:0045944">
    <property type="term" value="P:positive regulation of transcription by RNA polymerase II"/>
    <property type="evidence" value="ECO:0007669"/>
    <property type="project" value="TreeGrafter"/>
</dbReference>
<accession>U6KV96</accession>
<feature type="region of interest" description="Disordered" evidence="2">
    <location>
        <begin position="181"/>
        <end position="204"/>
    </location>
</feature>
<dbReference type="Gene3D" id="3.40.50.720">
    <property type="entry name" value="NAD(P)-binding Rossmann-like Domain"/>
    <property type="match status" value="1"/>
</dbReference>
<reference evidence="5" key="2">
    <citation type="submission" date="2013-10" db="EMBL/GenBank/DDBJ databases">
        <authorList>
            <person name="Aslett M."/>
        </authorList>
    </citation>
    <scope>NUCLEOTIDE SEQUENCE [LARGE SCALE GENOMIC DNA]</scope>
    <source>
        <strain evidence="5">Houghton</strain>
    </source>
</reference>
<dbReference type="InterPro" id="IPR035985">
    <property type="entry name" value="Ubiquitin-activating_enz"/>
</dbReference>
<gene>
    <name evidence="5" type="ORF">ETH_00021095</name>
</gene>
<dbReference type="Gene3D" id="3.40.140.70">
    <property type="entry name" value="Ubiquitin-like modifier-activating enzyme ATG7 N-terminal domain"/>
    <property type="match status" value="1"/>
</dbReference>
<dbReference type="AlphaFoldDB" id="U6KV96"/>
<sequence>MVGKREAAPNAPPPQAPQSEQQRQKKHQQLLQRQWEQQQHRQQQHRQQQQRQHLPQRQHPPLSQHPPQQQHQPPPQQLQQHPHPQQQQQDLLAFQPFSFLIEVSFWRLLSERKLKEWRLNTPWVPLIATYSCTAAKPLQQQQHNLQHVQQGGHHAAGPCRVRIDAEALDIVHHLLQEQQQEQVEQQFEQQQHHQQPMGQEQEEEQQLLLLREWLDGGDDSSPLPSPEAAEAEAAAAAAAGAAAGAPPPPGAAAAGTSRRSALMSLPPFAARCLKSGTRPLVGLLRVYNNMEDLVAAVRSRAAAQRCLLRLEESICCCSRCSPNRQQHEHQLQNQQEAQHELQQELDLEQQQQVMYLPVNDPALWTLRLCCRDLEQQQQQQQDIDCCTAPSSPFTWAVEGFASPSTAAAADAADADGYSTEAAAEATGAAPGAVSGSAEEGEVCACRVVYGQLPATAWPCRFVLESFIDLKRQRAVYSICTPALRPAADIRQLQQPVPAAPPVTLRELVADLECSMHDNRSQQQQQQQHLQREAFTAAELSAISRRIRSLDSNTSPFLAGGCFLLLKDSSSNRNSSSNGNSKGASGKMNSNTGISGCCNTGVASESLQLLPLEQLERLRHLLPASQQEHQMEQQHEEQELYLCVMDPSSNPGALGWPLRCLLPALSEGFELFGRRLNVLSFRDWLLDLRVESAAAAAAAAEATAAAAAHEASEAAANVAAHSSPENAVAAPQAAANAAAAARRAAATAAAAAAAWGQVVEPLSRIFVVRLPTAAELLGAFTPAPAAVPTEAPEAAAGAAPATPTPATSPESGAAALPPRKASMVLGRLKRVVPGGVPGHSSKIEHLFHVDLGRFLDPRVMQQEADNLNIQLIRQVESAAVLRPRVSAVTAGFGNWRGHLRLRSSEAAGLLGCQGGLGRLKAEAARDGILAVRPSMECNAVVLDVPMPGHPRFLLGDLLEKGTATLERLIDSHNVVLLLTDSRESRWLPSLIVAERHNRYAAGLLRGSLGPPLAVTVALGFDSMLVMRHGFGGNKLGCYFCHAVNGPADSISHRTLDEQCTVTRPGVGALACSVAVELLAALTQHPQGFAAPHTETDPLAGGSAAAAAGLQRQKQGGFSCLGATPHMIRANFADFSLMKEHQPQCPTCSCCSPGIVSAYRSQGLSFLREATSCASRLEEYSGLAAFKKGLQQRALEVINLSDSE</sequence>
<feature type="region of interest" description="Disordered" evidence="2">
    <location>
        <begin position="790"/>
        <end position="814"/>
    </location>
</feature>
<evidence type="ECO:0000259" key="3">
    <source>
        <dbReference type="Pfam" id="PF00899"/>
    </source>
</evidence>
<dbReference type="OrthoDB" id="347200at2759"/>
<organism evidence="5 6">
    <name type="scientific">Eimeria tenella</name>
    <name type="common">Coccidian parasite</name>
    <dbReference type="NCBI Taxonomy" id="5802"/>
    <lineage>
        <taxon>Eukaryota</taxon>
        <taxon>Sar</taxon>
        <taxon>Alveolata</taxon>
        <taxon>Apicomplexa</taxon>
        <taxon>Conoidasida</taxon>
        <taxon>Coccidia</taxon>
        <taxon>Eucoccidiorida</taxon>
        <taxon>Eimeriorina</taxon>
        <taxon>Eimeriidae</taxon>
        <taxon>Eimeria</taxon>
    </lineage>
</organism>
<dbReference type="InterPro" id="IPR051647">
    <property type="entry name" value="Mediator_comp_sub12"/>
</dbReference>
<feature type="region of interest" description="Disordered" evidence="2">
    <location>
        <begin position="1"/>
        <end position="87"/>
    </location>
</feature>
<dbReference type="GeneID" id="25253334"/>